<evidence type="ECO:0000259" key="3">
    <source>
        <dbReference type="PROSITE" id="PS51233"/>
    </source>
</evidence>
<proteinExistence type="predicted"/>
<keyword evidence="5" id="KW-1185">Reference proteome</keyword>
<dbReference type="OMA" id="CNTHIPP"/>
<dbReference type="InterPro" id="IPR036084">
    <property type="entry name" value="Ser_inhib-like_sf"/>
</dbReference>
<dbReference type="Gene3D" id="2.10.25.10">
    <property type="entry name" value="Laminin"/>
    <property type="match status" value="1"/>
</dbReference>
<feature type="domain" description="VWFD" evidence="3">
    <location>
        <begin position="1"/>
        <end position="100"/>
    </location>
</feature>
<dbReference type="PROSITE" id="PS51233">
    <property type="entry name" value="VWFD"/>
    <property type="match status" value="1"/>
</dbReference>
<dbReference type="GO" id="GO:0005615">
    <property type="term" value="C:extracellular space"/>
    <property type="evidence" value="ECO:0007669"/>
    <property type="project" value="TreeGrafter"/>
</dbReference>
<dbReference type="InterPro" id="IPR001846">
    <property type="entry name" value="VWF_type-D"/>
</dbReference>
<dbReference type="GO" id="GO:0031012">
    <property type="term" value="C:extracellular matrix"/>
    <property type="evidence" value="ECO:0007669"/>
    <property type="project" value="TreeGrafter"/>
</dbReference>
<evidence type="ECO:0000256" key="1">
    <source>
        <dbReference type="ARBA" id="ARBA00023157"/>
    </source>
</evidence>
<accession>A0A401RNZ9</accession>
<sequence length="248" mass="27143">MVNTPILFDDKLEIRISGRYVSLETDFGLRVRYDGNHHVDVTVPSSYEGELCGLCGPFRECNTHIPPESYFEDCVYDMSCGTGDMASLCFTLASYATLCAKAGFPVSWRNQTFCPLNCPANSHYEPCASACPASCTDLSAPNDCSGPCVEDCVCDVRHILSGDQCVPFTQCGCVDPDRNYRLEWAISGRKFERLQLAHGATVPCGGGTCTLQDPCDRLDPRVTCPEARGTDYFALPTIHQLCDSPQTS</sequence>
<dbReference type="PANTHER" id="PTHR11339">
    <property type="entry name" value="EXTRACELLULAR MATRIX GLYCOPROTEIN RELATED"/>
    <property type="match status" value="1"/>
</dbReference>
<dbReference type="EMBL" id="BEZZ01001618">
    <property type="protein sequence ID" value="GCC19862.1"/>
    <property type="molecule type" value="Genomic_DNA"/>
</dbReference>
<organism evidence="4 5">
    <name type="scientific">Chiloscyllium punctatum</name>
    <name type="common">Brownbanded bambooshark</name>
    <name type="synonym">Hemiscyllium punctatum</name>
    <dbReference type="NCBI Taxonomy" id="137246"/>
    <lineage>
        <taxon>Eukaryota</taxon>
        <taxon>Metazoa</taxon>
        <taxon>Chordata</taxon>
        <taxon>Craniata</taxon>
        <taxon>Vertebrata</taxon>
        <taxon>Chondrichthyes</taxon>
        <taxon>Elasmobranchii</taxon>
        <taxon>Galeomorphii</taxon>
        <taxon>Galeoidea</taxon>
        <taxon>Orectolobiformes</taxon>
        <taxon>Hemiscylliidae</taxon>
        <taxon>Chiloscyllium</taxon>
    </lineage>
</organism>
<dbReference type="Proteomes" id="UP000287033">
    <property type="component" value="Unassembled WGS sequence"/>
</dbReference>
<dbReference type="PANTHER" id="PTHR11339:SF373">
    <property type="entry name" value="VWFD DOMAIN-CONTAINING PROTEIN"/>
    <property type="match status" value="1"/>
</dbReference>
<dbReference type="STRING" id="137246.A0A401RNZ9"/>
<dbReference type="AlphaFoldDB" id="A0A401RNZ9"/>
<keyword evidence="1" id="KW-1015">Disulfide bond</keyword>
<dbReference type="CDD" id="cd19941">
    <property type="entry name" value="TIL"/>
    <property type="match status" value="1"/>
</dbReference>
<dbReference type="OrthoDB" id="5945029at2759"/>
<dbReference type="FunFam" id="2.10.25.10:FF:000055">
    <property type="entry name" value="alpha-tectorin isoform X1"/>
    <property type="match status" value="1"/>
</dbReference>
<reference evidence="4 5" key="1">
    <citation type="journal article" date="2018" name="Nat. Ecol. Evol.">
        <title>Shark genomes provide insights into elasmobranch evolution and the origin of vertebrates.</title>
        <authorList>
            <person name="Hara Y"/>
            <person name="Yamaguchi K"/>
            <person name="Onimaru K"/>
            <person name="Kadota M"/>
            <person name="Koyanagi M"/>
            <person name="Keeley SD"/>
            <person name="Tatsumi K"/>
            <person name="Tanaka K"/>
            <person name="Motone F"/>
            <person name="Kageyama Y"/>
            <person name="Nozu R"/>
            <person name="Adachi N"/>
            <person name="Nishimura O"/>
            <person name="Nakagawa R"/>
            <person name="Tanegashima C"/>
            <person name="Kiyatake I"/>
            <person name="Matsumoto R"/>
            <person name="Murakumo K"/>
            <person name="Nishida K"/>
            <person name="Terakita A"/>
            <person name="Kuratani S"/>
            <person name="Sato K"/>
            <person name="Hyodo S Kuraku.S."/>
        </authorList>
    </citation>
    <scope>NUCLEOTIDE SEQUENCE [LARGE SCALE GENOMIC DNA]</scope>
</reference>
<dbReference type="Pfam" id="PF08742">
    <property type="entry name" value="C8"/>
    <property type="match status" value="1"/>
</dbReference>
<gene>
    <name evidence="4" type="ORF">chiPu_0018584</name>
</gene>
<dbReference type="InterPro" id="IPR050780">
    <property type="entry name" value="Mucin_vWF_Thrombospondin_sf"/>
</dbReference>
<dbReference type="Pfam" id="PF01826">
    <property type="entry name" value="TIL"/>
    <property type="match status" value="1"/>
</dbReference>
<evidence type="ECO:0000313" key="5">
    <source>
        <dbReference type="Proteomes" id="UP000287033"/>
    </source>
</evidence>
<dbReference type="InterPro" id="IPR002919">
    <property type="entry name" value="TIL_dom"/>
</dbReference>
<evidence type="ECO:0000256" key="2">
    <source>
        <dbReference type="ARBA" id="ARBA00023180"/>
    </source>
</evidence>
<name>A0A401RNZ9_CHIPU</name>
<dbReference type="SUPFAM" id="SSF57567">
    <property type="entry name" value="Serine protease inhibitors"/>
    <property type="match status" value="1"/>
</dbReference>
<protein>
    <recommendedName>
        <fullName evidence="3">VWFD domain-containing protein</fullName>
    </recommendedName>
</protein>
<evidence type="ECO:0000313" key="4">
    <source>
        <dbReference type="EMBL" id="GCC19862.1"/>
    </source>
</evidence>
<keyword evidence="2" id="KW-0325">Glycoprotein</keyword>
<comment type="caution">
    <text evidence="4">The sequence shown here is derived from an EMBL/GenBank/DDBJ whole genome shotgun (WGS) entry which is preliminary data.</text>
</comment>
<dbReference type="SMART" id="SM00832">
    <property type="entry name" value="C8"/>
    <property type="match status" value="1"/>
</dbReference>
<dbReference type="InterPro" id="IPR014853">
    <property type="entry name" value="VWF/SSPO/ZAN-like_Cys-rich_dom"/>
</dbReference>